<dbReference type="Gene3D" id="3.40.50.300">
    <property type="entry name" value="P-loop containing nucleotide triphosphate hydrolases"/>
    <property type="match status" value="1"/>
</dbReference>
<sequence>MYFHRISDNRLTGVAAPNFNMFQKLCGEDALANVAIVITRWDEEDEDVANARLETVKTKLAEPRFFDTTAVTHLPATSFVTSFV</sequence>
<keyword evidence="2" id="KW-1185">Reference proteome</keyword>
<dbReference type="GO" id="GO:0016787">
    <property type="term" value="F:hydrolase activity"/>
    <property type="evidence" value="ECO:0007669"/>
    <property type="project" value="UniProtKB-KW"/>
</dbReference>
<evidence type="ECO:0000313" key="1">
    <source>
        <dbReference type="EMBL" id="KAF7351680.1"/>
    </source>
</evidence>
<protein>
    <submittedName>
        <fullName evidence="1">Nucleoside triphosphate hydrolase protein</fullName>
    </submittedName>
</protein>
<dbReference type="InterPro" id="IPR027417">
    <property type="entry name" value="P-loop_NTPase"/>
</dbReference>
<keyword evidence="1" id="KW-0378">Hydrolase</keyword>
<name>A0A8H6Y4S9_9AGAR</name>
<dbReference type="Proteomes" id="UP000623467">
    <property type="component" value="Unassembled WGS sequence"/>
</dbReference>
<accession>A0A8H6Y4S9</accession>
<reference evidence="1" key="1">
    <citation type="submission" date="2020-05" db="EMBL/GenBank/DDBJ databases">
        <title>Mycena genomes resolve the evolution of fungal bioluminescence.</title>
        <authorList>
            <person name="Tsai I.J."/>
        </authorList>
    </citation>
    <scope>NUCLEOTIDE SEQUENCE</scope>
    <source>
        <strain evidence="1">160909Yilan</strain>
    </source>
</reference>
<dbReference type="EMBL" id="JACAZH010000013">
    <property type="protein sequence ID" value="KAF7351680.1"/>
    <property type="molecule type" value="Genomic_DNA"/>
</dbReference>
<gene>
    <name evidence="1" type="ORF">MSAN_01600900</name>
</gene>
<dbReference type="OrthoDB" id="8954335at2759"/>
<dbReference type="AlphaFoldDB" id="A0A8H6Y4S9"/>
<organism evidence="1 2">
    <name type="scientific">Mycena sanguinolenta</name>
    <dbReference type="NCBI Taxonomy" id="230812"/>
    <lineage>
        <taxon>Eukaryota</taxon>
        <taxon>Fungi</taxon>
        <taxon>Dikarya</taxon>
        <taxon>Basidiomycota</taxon>
        <taxon>Agaricomycotina</taxon>
        <taxon>Agaricomycetes</taxon>
        <taxon>Agaricomycetidae</taxon>
        <taxon>Agaricales</taxon>
        <taxon>Marasmiineae</taxon>
        <taxon>Mycenaceae</taxon>
        <taxon>Mycena</taxon>
    </lineage>
</organism>
<comment type="caution">
    <text evidence="1">The sequence shown here is derived from an EMBL/GenBank/DDBJ whole genome shotgun (WGS) entry which is preliminary data.</text>
</comment>
<proteinExistence type="predicted"/>
<evidence type="ECO:0000313" key="2">
    <source>
        <dbReference type="Proteomes" id="UP000623467"/>
    </source>
</evidence>